<name>A0ACC6C5W3_9BURK</name>
<organism evidence="1 2">
    <name type="scientific">Roseateles hydrophilus</name>
    <dbReference type="NCBI Taxonomy" id="2975054"/>
    <lineage>
        <taxon>Bacteria</taxon>
        <taxon>Pseudomonadati</taxon>
        <taxon>Pseudomonadota</taxon>
        <taxon>Betaproteobacteria</taxon>
        <taxon>Burkholderiales</taxon>
        <taxon>Sphaerotilaceae</taxon>
        <taxon>Roseateles</taxon>
    </lineage>
</organism>
<protein>
    <submittedName>
        <fullName evidence="1">TraB/GumN family protein</fullName>
    </submittedName>
</protein>
<accession>A0ACC6C5W3</accession>
<proteinExistence type="predicted"/>
<dbReference type="Proteomes" id="UP001076464">
    <property type="component" value="Unassembled WGS sequence"/>
</dbReference>
<sequence>MRLLLATVVSFAFLLAAAQASQASCPPVAQAPTPEQLQAAQAAAKDRGALWRLRKDGRVSYLYGTVHVGKLDWVFPGPQLQAALRATEVLAVEVNPMDPAFAAEVQAAQTQAAQLTLTRAEQARLDAEADAACLPRTALAALHPVMQAVTYVSLAGRHDGLDPAYAQELVLLGAAQATQRPVVALESVASQMAVLLPVDAAEARALLNHTLDSLQRQESRTSLRRVSQAWERGDLDAMDSPAKLCDCVPTAQELQFLRRLNDDRNPGLADRIAQEHGKGKAVFAAVGALHMTGAQALPGLLKARGFEVERVPF</sequence>
<comment type="caution">
    <text evidence="1">The sequence shown here is derived from an EMBL/GenBank/DDBJ whole genome shotgun (WGS) entry which is preliminary data.</text>
</comment>
<dbReference type="EMBL" id="JAPPUY010000001">
    <property type="protein sequence ID" value="MCY4743823.1"/>
    <property type="molecule type" value="Genomic_DNA"/>
</dbReference>
<evidence type="ECO:0000313" key="1">
    <source>
        <dbReference type="EMBL" id="MCY4743823.1"/>
    </source>
</evidence>
<evidence type="ECO:0000313" key="2">
    <source>
        <dbReference type="Proteomes" id="UP001076464"/>
    </source>
</evidence>
<keyword evidence="2" id="KW-1185">Reference proteome</keyword>
<reference evidence="1" key="1">
    <citation type="submission" date="2022-08" db="EMBL/GenBank/DDBJ databases">
        <title>Genome sequencing of Pelomonas sp. UHG3.</title>
        <authorList>
            <person name="So Y."/>
        </authorList>
    </citation>
    <scope>NUCLEOTIDE SEQUENCE</scope>
    <source>
        <strain evidence="1">UHG3</strain>
    </source>
</reference>
<gene>
    <name evidence="1" type="ORF">NYO99_02435</name>
</gene>